<dbReference type="RefSeq" id="WP_099156011.1">
    <property type="nucleotide sequence ID" value="NZ_PDUD01000103.1"/>
</dbReference>
<dbReference type="Gene3D" id="3.40.630.30">
    <property type="match status" value="1"/>
</dbReference>
<protein>
    <recommendedName>
        <fullName evidence="1">N-acetyltransferase domain-containing protein</fullName>
    </recommendedName>
</protein>
<feature type="domain" description="N-acetyltransferase" evidence="1">
    <location>
        <begin position="3"/>
        <end position="186"/>
    </location>
</feature>
<dbReference type="InterPro" id="IPR000182">
    <property type="entry name" value="GNAT_dom"/>
</dbReference>
<dbReference type="PROSITE" id="PS51186">
    <property type="entry name" value="GNAT"/>
    <property type="match status" value="1"/>
</dbReference>
<dbReference type="InterPro" id="IPR016181">
    <property type="entry name" value="Acyl_CoA_acyltransferase"/>
</dbReference>
<reference evidence="2 3" key="1">
    <citation type="submission" date="2017-10" db="EMBL/GenBank/DDBJ databases">
        <title>The draft genome sequence of Lewinella nigricans NBRC 102662.</title>
        <authorList>
            <person name="Wang K."/>
        </authorList>
    </citation>
    <scope>NUCLEOTIDE SEQUENCE [LARGE SCALE GENOMIC DNA]</scope>
    <source>
        <strain evidence="2 3">NBRC 102662</strain>
    </source>
</reference>
<evidence type="ECO:0000313" key="2">
    <source>
        <dbReference type="EMBL" id="PHN00565.1"/>
    </source>
</evidence>
<keyword evidence="3" id="KW-1185">Reference proteome</keyword>
<organism evidence="2 3">
    <name type="scientific">Flavilitoribacter nigricans (strain ATCC 23147 / DSM 23189 / NBRC 102662 / NCIMB 1420 / SS-2)</name>
    <name type="common">Lewinella nigricans</name>
    <dbReference type="NCBI Taxonomy" id="1122177"/>
    <lineage>
        <taxon>Bacteria</taxon>
        <taxon>Pseudomonadati</taxon>
        <taxon>Bacteroidota</taxon>
        <taxon>Saprospiria</taxon>
        <taxon>Saprospirales</taxon>
        <taxon>Lewinellaceae</taxon>
        <taxon>Flavilitoribacter</taxon>
    </lineage>
</organism>
<accession>A0A2D0MWF2</accession>
<dbReference type="GO" id="GO:0016747">
    <property type="term" value="F:acyltransferase activity, transferring groups other than amino-acyl groups"/>
    <property type="evidence" value="ECO:0007669"/>
    <property type="project" value="InterPro"/>
</dbReference>
<dbReference type="SUPFAM" id="SSF55729">
    <property type="entry name" value="Acyl-CoA N-acyltransferases (Nat)"/>
    <property type="match status" value="1"/>
</dbReference>
<evidence type="ECO:0000259" key="1">
    <source>
        <dbReference type="PROSITE" id="PS51186"/>
    </source>
</evidence>
<dbReference type="OrthoDB" id="162220at2"/>
<name>A0A2D0MWF2_FLAN2</name>
<dbReference type="EMBL" id="PDUD01000103">
    <property type="protein sequence ID" value="PHN00565.1"/>
    <property type="molecule type" value="Genomic_DNA"/>
</dbReference>
<dbReference type="AlphaFoldDB" id="A0A2D0MWF2"/>
<dbReference type="Pfam" id="PF00583">
    <property type="entry name" value="Acetyltransf_1"/>
    <property type="match status" value="1"/>
</dbReference>
<proteinExistence type="predicted"/>
<dbReference type="CDD" id="cd04301">
    <property type="entry name" value="NAT_SF"/>
    <property type="match status" value="1"/>
</dbReference>
<gene>
    <name evidence="2" type="ORF">CRP01_41555</name>
</gene>
<evidence type="ECO:0000313" key="3">
    <source>
        <dbReference type="Proteomes" id="UP000223913"/>
    </source>
</evidence>
<sequence length="186" mass="22289">MEIEIKPLTSDLKEDYLSLFDNMIHKENPEWSKCYCNDYHFLGDVETCTREMSRSLIIKRIDEEELQGYLVFENSKPIGWCNANDRSNYQRLLRDYDLIDNPLDKVCSVVCFLIHPDHRRKGISQKVLEKIIADYSNTDYDYIESYPRKGEANASNFKGPMELYKKYDFNKHKEHDEYYVMRKKLK</sequence>
<comment type="caution">
    <text evidence="2">The sequence shown here is derived from an EMBL/GenBank/DDBJ whole genome shotgun (WGS) entry which is preliminary data.</text>
</comment>
<dbReference type="Proteomes" id="UP000223913">
    <property type="component" value="Unassembled WGS sequence"/>
</dbReference>